<dbReference type="Gene3D" id="1.20.120.160">
    <property type="entry name" value="HPT domain"/>
    <property type="match status" value="1"/>
</dbReference>
<name>A0A839F5S1_9GAMM</name>
<dbReference type="InterPro" id="IPR036641">
    <property type="entry name" value="HPT_dom_sf"/>
</dbReference>
<evidence type="ECO:0000313" key="1">
    <source>
        <dbReference type="EMBL" id="MBA8887584.1"/>
    </source>
</evidence>
<organism evidence="1 2">
    <name type="scientific">Dokdonella fugitiva</name>
    <dbReference type="NCBI Taxonomy" id="328517"/>
    <lineage>
        <taxon>Bacteria</taxon>
        <taxon>Pseudomonadati</taxon>
        <taxon>Pseudomonadota</taxon>
        <taxon>Gammaproteobacteria</taxon>
        <taxon>Lysobacterales</taxon>
        <taxon>Rhodanobacteraceae</taxon>
        <taxon>Dokdonella</taxon>
    </lineage>
</organism>
<dbReference type="RefSeq" id="WP_182530641.1">
    <property type="nucleotide sequence ID" value="NZ_JACGXL010000002.1"/>
</dbReference>
<gene>
    <name evidence="1" type="ORF">FHW12_001798</name>
</gene>
<keyword evidence="1" id="KW-0808">Transferase</keyword>
<protein>
    <submittedName>
        <fullName evidence="1">Chemotaxis protein histidine kinase CheA</fullName>
    </submittedName>
</protein>
<dbReference type="GO" id="GO:0016301">
    <property type="term" value="F:kinase activity"/>
    <property type="evidence" value="ECO:0007669"/>
    <property type="project" value="UniProtKB-KW"/>
</dbReference>
<dbReference type="SUPFAM" id="SSF47226">
    <property type="entry name" value="Histidine-containing phosphotransfer domain, HPT domain"/>
    <property type="match status" value="1"/>
</dbReference>
<sequence>MDDTDHRLELLRRRYAHSFPAKRAALADAWLAFVAMPDDPARARELSMLVHRLCGSAAAYGYTRLGECACAADRLVGDELAAPRLAPAARVGHFEAVVRAVLDELAAAVACDPG</sequence>
<dbReference type="EMBL" id="JACGXL010000002">
    <property type="protein sequence ID" value="MBA8887584.1"/>
    <property type="molecule type" value="Genomic_DNA"/>
</dbReference>
<dbReference type="Proteomes" id="UP000550401">
    <property type="component" value="Unassembled WGS sequence"/>
</dbReference>
<keyword evidence="1" id="KW-0418">Kinase</keyword>
<evidence type="ECO:0000313" key="2">
    <source>
        <dbReference type="Proteomes" id="UP000550401"/>
    </source>
</evidence>
<accession>A0A839F5S1</accession>
<reference evidence="1 2" key="1">
    <citation type="submission" date="2020-07" db="EMBL/GenBank/DDBJ databases">
        <title>Genomic Encyclopedia of Type Strains, Phase IV (KMG-V): Genome sequencing to study the core and pangenomes of soil and plant-associated prokaryotes.</title>
        <authorList>
            <person name="Whitman W."/>
        </authorList>
    </citation>
    <scope>NUCLEOTIDE SEQUENCE [LARGE SCALE GENOMIC DNA]</scope>
    <source>
        <strain evidence="1 2">RH2WT43</strain>
    </source>
</reference>
<proteinExistence type="predicted"/>
<dbReference type="GO" id="GO:0000160">
    <property type="term" value="P:phosphorelay signal transduction system"/>
    <property type="evidence" value="ECO:0007669"/>
    <property type="project" value="InterPro"/>
</dbReference>
<keyword evidence="2" id="KW-1185">Reference proteome</keyword>
<dbReference type="AlphaFoldDB" id="A0A839F5S1"/>
<comment type="caution">
    <text evidence="1">The sequence shown here is derived from an EMBL/GenBank/DDBJ whole genome shotgun (WGS) entry which is preliminary data.</text>
</comment>